<dbReference type="GO" id="GO:0016706">
    <property type="term" value="F:2-oxoglutarate-dependent dioxygenase activity"/>
    <property type="evidence" value="ECO:0007669"/>
    <property type="project" value="UniProtKB-ARBA"/>
</dbReference>
<name>E7C6H3_9BACT</name>
<organism evidence="1">
    <name type="scientific">uncultured Planctomycetales bacterium HF0770_03I01</name>
    <dbReference type="NCBI Taxonomy" id="723609"/>
    <lineage>
        <taxon>Bacteria</taxon>
        <taxon>Pseudomonadati</taxon>
        <taxon>Planctomycetota</taxon>
        <taxon>Planctomycetia</taxon>
        <taxon>Planctomycetales</taxon>
        <taxon>environmental samples</taxon>
    </lineage>
</organism>
<dbReference type="Pfam" id="PF05721">
    <property type="entry name" value="PhyH"/>
    <property type="match status" value="1"/>
</dbReference>
<dbReference type="InterPro" id="IPR008775">
    <property type="entry name" value="Phytyl_CoA_dOase-like"/>
</dbReference>
<dbReference type="EMBL" id="GU568004">
    <property type="protein sequence ID" value="ADI23047.1"/>
    <property type="molecule type" value="Genomic_DNA"/>
</dbReference>
<proteinExistence type="predicted"/>
<evidence type="ECO:0000313" key="1">
    <source>
        <dbReference type="EMBL" id="ADI23047.1"/>
    </source>
</evidence>
<dbReference type="GO" id="GO:0005506">
    <property type="term" value="F:iron ion binding"/>
    <property type="evidence" value="ECO:0007669"/>
    <property type="project" value="UniProtKB-ARBA"/>
</dbReference>
<dbReference type="SUPFAM" id="SSF51197">
    <property type="entry name" value="Clavaminate synthase-like"/>
    <property type="match status" value="1"/>
</dbReference>
<dbReference type="PANTHER" id="PTHR20883:SF49">
    <property type="entry name" value="PHYTANOYL-COA DIOXYGENASE"/>
    <property type="match status" value="1"/>
</dbReference>
<dbReference type="AlphaFoldDB" id="E7C6H3"/>
<reference evidence="1" key="1">
    <citation type="submission" date="2010-01" db="EMBL/GenBank/DDBJ databases">
        <title>Genome fragments of uncultured bacteria from the North Pacific subtropical Gyre.</title>
        <authorList>
            <person name="Pham V.D."/>
            <person name="Delong E.F."/>
        </authorList>
    </citation>
    <scope>NUCLEOTIDE SEQUENCE</scope>
</reference>
<accession>E7C6H3</accession>
<dbReference type="PANTHER" id="PTHR20883">
    <property type="entry name" value="PHYTANOYL-COA DIOXYGENASE DOMAIN CONTAINING 1"/>
    <property type="match status" value="1"/>
</dbReference>
<protein>
    <submittedName>
        <fullName evidence="1">Protein involved in biosynthesis of mitomycin antibiotics/polyketide fumonisin</fullName>
    </submittedName>
</protein>
<dbReference type="Gene3D" id="2.60.120.620">
    <property type="entry name" value="q2cbj1_9rhob like domain"/>
    <property type="match status" value="1"/>
</dbReference>
<sequence>MNTGLLRTITPDEVGTYHRDGVLLLSGMFDKDWIELLNKGIDTNIKTPTRGSRIWHKDTSGRSMFYDHTAWQNIDEYKKFIFNSPAAQICGQLMRSTIVNFFFDSVFVRSTGTQFETPWHQDEPYWSVEGYDACTIWMPLAPVKKKSSLSFVPGSHLWKTVFKHYNFGDLNPVEKKNVDQVDFSDIAEKEVPDINSDPERFGVVSWDMQLGDCIVFNGRTMHGGSGKLDDDCDLRVFTTKWAGDDIRIKFRDYGMDPNHSVEMMEKGLKPGDCLGTDMYPRIWTRINFKKN</sequence>